<evidence type="ECO:0000259" key="3">
    <source>
        <dbReference type="Pfam" id="PF22675"/>
    </source>
</evidence>
<feature type="region of interest" description="Disordered" evidence="2">
    <location>
        <begin position="400"/>
        <end position="421"/>
    </location>
</feature>
<dbReference type="PANTHER" id="PTHR15744">
    <property type="entry name" value="BLOM7"/>
    <property type="match status" value="1"/>
</dbReference>
<dbReference type="FunFam" id="3.30.1370.10:FF:000037">
    <property type="entry name" value="KH domain protein"/>
    <property type="match status" value="1"/>
</dbReference>
<dbReference type="AlphaFoldDB" id="A0AAN6G9G3"/>
<organism evidence="5 6">
    <name type="scientific">Tilletia horrida</name>
    <dbReference type="NCBI Taxonomy" id="155126"/>
    <lineage>
        <taxon>Eukaryota</taxon>
        <taxon>Fungi</taxon>
        <taxon>Dikarya</taxon>
        <taxon>Basidiomycota</taxon>
        <taxon>Ustilaginomycotina</taxon>
        <taxon>Exobasidiomycetes</taxon>
        <taxon>Tilletiales</taxon>
        <taxon>Tilletiaceae</taxon>
        <taxon>Tilletia</taxon>
    </lineage>
</organism>
<dbReference type="InterPro" id="IPR031121">
    <property type="entry name" value="RIK/BLOM7"/>
</dbReference>
<feature type="compositionally biased region" description="Low complexity" evidence="2">
    <location>
        <begin position="357"/>
        <end position="373"/>
    </location>
</feature>
<name>A0AAN6G9G3_9BASI</name>
<feature type="region of interest" description="Disordered" evidence="2">
    <location>
        <begin position="357"/>
        <end position="378"/>
    </location>
</feature>
<dbReference type="FunFam" id="3.30.1370.10:FF:000051">
    <property type="entry name" value="Putative kh domain-containing protein"/>
    <property type="match status" value="1"/>
</dbReference>
<feature type="domain" description="KHDC4/BBP-like KH-domain type I" evidence="3">
    <location>
        <begin position="192"/>
        <end position="265"/>
    </location>
</feature>
<dbReference type="InterPro" id="IPR056149">
    <property type="entry name" value="PRP5/DDX46/KHDC4_KH"/>
</dbReference>
<evidence type="ECO:0008006" key="7">
    <source>
        <dbReference type="Google" id="ProtNLM"/>
    </source>
</evidence>
<dbReference type="EMBL" id="JAPDMQ010000271">
    <property type="protein sequence ID" value="KAK0528535.1"/>
    <property type="molecule type" value="Genomic_DNA"/>
</dbReference>
<sequence>MSSKWDQPAGGRPSGGGSELSEAAQAAAAAAARIAAQFGSQAAGGSASRPAAGAGEASRSSQADQHEAPFQDKIEINDQRNRYMLTKGQTQQQIHKDTGASVTTKGQWYPDKTLATADEPPLYLHVTGTTQEMVTAAVAKIHELMEQELPQLIEDRHAKRLEWEAQRPPPREQRERRRWPEEKVPINLVPLRNFNVRAKIVGPAGLFVKFIQQETGAKVQIKGQGSGFIEFETQRESEEPMHIHLACSDEDALKEAKRLAEDLVDAVKTEHGKAEAVLQQQQQMYGGAYPAAQGYGPAGGTGGMGRPGYAQNGYQQSGYQAGQAGGHYQQQPASATSNAYGAQAAAAVQSPTRSQGSALAASSATPAAATATANKEEEDAVDKYWKDYVTWEKTFRNYHGRAPTKDEGGQTIPTQYTHLLN</sequence>
<dbReference type="PROSITE" id="PS50084">
    <property type="entry name" value="KH_TYPE_1"/>
    <property type="match status" value="1"/>
</dbReference>
<feature type="domain" description="ATP-dependent RNA helicase PRP5/DDX46/KHDC4 KH" evidence="4">
    <location>
        <begin position="73"/>
        <end position="150"/>
    </location>
</feature>
<keyword evidence="1" id="KW-0694">RNA-binding</keyword>
<evidence type="ECO:0000313" key="5">
    <source>
        <dbReference type="EMBL" id="KAK0528535.1"/>
    </source>
</evidence>
<dbReference type="Pfam" id="PF23469">
    <property type="entry name" value="KH_12"/>
    <property type="match status" value="1"/>
</dbReference>
<gene>
    <name evidence="5" type="ORF">OC842_004527</name>
</gene>
<dbReference type="PANTHER" id="PTHR15744:SF0">
    <property type="entry name" value="KH HOMOLOGY DOMAIN-CONTAINING PROTEIN 4"/>
    <property type="match status" value="1"/>
</dbReference>
<evidence type="ECO:0000256" key="2">
    <source>
        <dbReference type="SAM" id="MobiDB-lite"/>
    </source>
</evidence>
<dbReference type="InterPro" id="IPR036612">
    <property type="entry name" value="KH_dom_type_1_sf"/>
</dbReference>
<keyword evidence="6" id="KW-1185">Reference proteome</keyword>
<dbReference type="Pfam" id="PF22675">
    <property type="entry name" value="KH-I_KHDC4-BBP"/>
    <property type="match status" value="1"/>
</dbReference>
<dbReference type="SUPFAM" id="SSF54791">
    <property type="entry name" value="Eukaryotic type KH-domain (KH-domain type I)"/>
    <property type="match status" value="2"/>
</dbReference>
<dbReference type="Proteomes" id="UP001176521">
    <property type="component" value="Unassembled WGS sequence"/>
</dbReference>
<feature type="region of interest" description="Disordered" evidence="2">
    <location>
        <begin position="1"/>
        <end position="71"/>
    </location>
</feature>
<dbReference type="CDD" id="cd22386">
    <property type="entry name" value="KH-I_KHDC4_rpt2"/>
    <property type="match status" value="1"/>
</dbReference>
<proteinExistence type="predicted"/>
<dbReference type="InterPro" id="IPR055256">
    <property type="entry name" value="KH_1_KHDC4/BBP-like"/>
</dbReference>
<accession>A0AAN6G9G3</accession>
<dbReference type="InterPro" id="IPR047890">
    <property type="entry name" value="KHDC4_KH-I_first"/>
</dbReference>
<reference evidence="5" key="1">
    <citation type="journal article" date="2023" name="PhytoFront">
        <title>Draft Genome Resources of Seven Strains of Tilletia horrida, Causal Agent of Kernel Smut of Rice.</title>
        <authorList>
            <person name="Khanal S."/>
            <person name="Antony Babu S."/>
            <person name="Zhou X.G."/>
        </authorList>
    </citation>
    <scope>NUCLEOTIDE SEQUENCE</scope>
    <source>
        <strain evidence="5">TX3</strain>
    </source>
</reference>
<dbReference type="GO" id="GO:0005634">
    <property type="term" value="C:nucleus"/>
    <property type="evidence" value="ECO:0007669"/>
    <property type="project" value="InterPro"/>
</dbReference>
<dbReference type="GO" id="GO:0003723">
    <property type="term" value="F:RNA binding"/>
    <property type="evidence" value="ECO:0007669"/>
    <property type="project" value="UniProtKB-UniRule"/>
</dbReference>
<protein>
    <recommendedName>
        <fullName evidence="7">K Homology domain-containing protein</fullName>
    </recommendedName>
</protein>
<feature type="compositionally biased region" description="Polar residues" evidence="2">
    <location>
        <begin position="411"/>
        <end position="421"/>
    </location>
</feature>
<dbReference type="Gene3D" id="3.30.1370.10">
    <property type="entry name" value="K Homology domain, type 1"/>
    <property type="match status" value="2"/>
</dbReference>
<feature type="compositionally biased region" description="Low complexity" evidence="2">
    <location>
        <begin position="23"/>
        <end position="63"/>
    </location>
</feature>
<evidence type="ECO:0000256" key="1">
    <source>
        <dbReference type="PROSITE-ProRule" id="PRU00117"/>
    </source>
</evidence>
<evidence type="ECO:0000259" key="4">
    <source>
        <dbReference type="Pfam" id="PF23469"/>
    </source>
</evidence>
<dbReference type="CDD" id="cd22385">
    <property type="entry name" value="KH-I_KHDC4_rpt1"/>
    <property type="match status" value="1"/>
</dbReference>
<comment type="caution">
    <text evidence="5">The sequence shown here is derived from an EMBL/GenBank/DDBJ whole genome shotgun (WGS) entry which is preliminary data.</text>
</comment>
<evidence type="ECO:0000313" key="6">
    <source>
        <dbReference type="Proteomes" id="UP001176521"/>
    </source>
</evidence>
<dbReference type="InterPro" id="IPR047889">
    <property type="entry name" value="KHDC4_KH-I_second"/>
</dbReference>